<dbReference type="CDD" id="cd04301">
    <property type="entry name" value="NAT_SF"/>
    <property type="match status" value="1"/>
</dbReference>
<dbReference type="EMBL" id="FNUG01000012">
    <property type="protein sequence ID" value="SEF11733.1"/>
    <property type="molecule type" value="Genomic_DNA"/>
</dbReference>
<sequence>MNIRNLAATGTADIVECLLSAFSNYFVQLPSEVYYWEDRFKAARVDLTLSFGMFDEDKLVGFIINGIDHHNGKLTAFNSGTGVLPAYRGKAVVDQLYEHAIPLFKERGVEKCMLEVIQENERALKVYKRIGFDISRSLTAWKGSLENDNSRYDLKEVNFQEILDKGLYRSELYSWDNMAEAVLLSEANKKSYLVSDKNGELKGYFTIGANGMVAQVFAVEKKHHSEVVKSIAGVSPEVRFGNIPLERQKLIGSLQKLGFENTVNQYEMEYLL</sequence>
<dbReference type="AlphaFoldDB" id="A0A1H5PCW4"/>
<feature type="domain" description="N-acetyltransferase" evidence="1">
    <location>
        <begin position="1"/>
        <end position="158"/>
    </location>
</feature>
<name>A0A1H5PCW4_9FLAO</name>
<dbReference type="InterPro" id="IPR000182">
    <property type="entry name" value="GNAT_dom"/>
</dbReference>
<evidence type="ECO:0000313" key="3">
    <source>
        <dbReference type="Proteomes" id="UP000199448"/>
    </source>
</evidence>
<dbReference type="SUPFAM" id="SSF55729">
    <property type="entry name" value="Acyl-CoA N-acyltransferases (Nat)"/>
    <property type="match status" value="1"/>
</dbReference>
<protein>
    <submittedName>
        <fullName evidence="2">Acetyltransferase (GNAT) family protein</fullName>
    </submittedName>
</protein>
<dbReference type="STRING" id="390640.SAMN04488034_11229"/>
<dbReference type="Gene3D" id="3.40.630.30">
    <property type="match status" value="1"/>
</dbReference>
<dbReference type="Proteomes" id="UP000199448">
    <property type="component" value="Unassembled WGS sequence"/>
</dbReference>
<keyword evidence="2" id="KW-0808">Transferase</keyword>
<dbReference type="OrthoDB" id="4228396at2"/>
<proteinExistence type="predicted"/>
<keyword evidence="3" id="KW-1185">Reference proteome</keyword>
<dbReference type="Pfam" id="PF00583">
    <property type="entry name" value="Acetyltransf_1"/>
    <property type="match status" value="1"/>
</dbReference>
<evidence type="ECO:0000313" key="2">
    <source>
        <dbReference type="EMBL" id="SEF11733.1"/>
    </source>
</evidence>
<dbReference type="GO" id="GO:0016747">
    <property type="term" value="F:acyltransferase activity, transferring groups other than amino-acyl groups"/>
    <property type="evidence" value="ECO:0007669"/>
    <property type="project" value="InterPro"/>
</dbReference>
<gene>
    <name evidence="2" type="ORF">SAMN04488034_11229</name>
</gene>
<organism evidence="2 3">
    <name type="scientific">Salinimicrobium catena</name>
    <dbReference type="NCBI Taxonomy" id="390640"/>
    <lineage>
        <taxon>Bacteria</taxon>
        <taxon>Pseudomonadati</taxon>
        <taxon>Bacteroidota</taxon>
        <taxon>Flavobacteriia</taxon>
        <taxon>Flavobacteriales</taxon>
        <taxon>Flavobacteriaceae</taxon>
        <taxon>Salinimicrobium</taxon>
    </lineage>
</organism>
<dbReference type="InterPro" id="IPR016181">
    <property type="entry name" value="Acyl_CoA_acyltransferase"/>
</dbReference>
<evidence type="ECO:0000259" key="1">
    <source>
        <dbReference type="PROSITE" id="PS51186"/>
    </source>
</evidence>
<dbReference type="RefSeq" id="WP_093114378.1">
    <property type="nucleotide sequence ID" value="NZ_FNGG01000012.1"/>
</dbReference>
<dbReference type="PROSITE" id="PS51186">
    <property type="entry name" value="GNAT"/>
    <property type="match status" value="1"/>
</dbReference>
<accession>A0A1H5PCW4</accession>
<reference evidence="2 3" key="1">
    <citation type="submission" date="2016-10" db="EMBL/GenBank/DDBJ databases">
        <authorList>
            <person name="de Groot N.N."/>
        </authorList>
    </citation>
    <scope>NUCLEOTIDE SEQUENCE [LARGE SCALE GENOMIC DNA]</scope>
    <source>
        <strain evidence="2 3">DSM 23553</strain>
    </source>
</reference>